<dbReference type="GeneID" id="89980784"/>
<evidence type="ECO:0000256" key="1">
    <source>
        <dbReference type="SAM" id="MobiDB-lite"/>
    </source>
</evidence>
<dbReference type="Proteomes" id="UP001358417">
    <property type="component" value="Unassembled WGS sequence"/>
</dbReference>
<comment type="caution">
    <text evidence="2">The sequence shown here is derived from an EMBL/GenBank/DDBJ whole genome shotgun (WGS) entry which is preliminary data.</text>
</comment>
<sequence>MARILETTESRVVDPGLWDSSSDWKQASKLDGQPLRDGKMVFFVSNLTRNGTGSDKQIQAHIFGNDFFETRSPTKNFSTRLGVLEKGWASQLNNTTKTNRGRGRGCNASGA</sequence>
<gene>
    <name evidence="2" type="ORF">LTR84_012642</name>
</gene>
<evidence type="ECO:0000313" key="2">
    <source>
        <dbReference type="EMBL" id="KAK5056091.1"/>
    </source>
</evidence>
<protein>
    <submittedName>
        <fullName evidence="2">Uncharacterized protein</fullName>
    </submittedName>
</protein>
<dbReference type="EMBL" id="JAVRRD010000008">
    <property type="protein sequence ID" value="KAK5056091.1"/>
    <property type="molecule type" value="Genomic_DNA"/>
</dbReference>
<feature type="region of interest" description="Disordered" evidence="1">
    <location>
        <begin position="92"/>
        <end position="111"/>
    </location>
</feature>
<dbReference type="RefSeq" id="XP_064708061.1">
    <property type="nucleotide sequence ID" value="XM_064856161.1"/>
</dbReference>
<dbReference type="AlphaFoldDB" id="A0AAV9NH72"/>
<accession>A0AAV9NH72</accession>
<evidence type="ECO:0000313" key="3">
    <source>
        <dbReference type="Proteomes" id="UP001358417"/>
    </source>
</evidence>
<name>A0AAV9NH72_9EURO</name>
<proteinExistence type="predicted"/>
<keyword evidence="3" id="KW-1185">Reference proteome</keyword>
<organism evidence="2 3">
    <name type="scientific">Exophiala bonariae</name>
    <dbReference type="NCBI Taxonomy" id="1690606"/>
    <lineage>
        <taxon>Eukaryota</taxon>
        <taxon>Fungi</taxon>
        <taxon>Dikarya</taxon>
        <taxon>Ascomycota</taxon>
        <taxon>Pezizomycotina</taxon>
        <taxon>Eurotiomycetes</taxon>
        <taxon>Chaetothyriomycetidae</taxon>
        <taxon>Chaetothyriales</taxon>
        <taxon>Herpotrichiellaceae</taxon>
        <taxon>Exophiala</taxon>
    </lineage>
</organism>
<reference evidence="2 3" key="1">
    <citation type="submission" date="2023-08" db="EMBL/GenBank/DDBJ databases">
        <title>Black Yeasts Isolated from many extreme environments.</title>
        <authorList>
            <person name="Coleine C."/>
            <person name="Stajich J.E."/>
            <person name="Selbmann L."/>
        </authorList>
    </citation>
    <scope>NUCLEOTIDE SEQUENCE [LARGE SCALE GENOMIC DNA]</scope>
    <source>
        <strain evidence="2 3">CCFEE 5792</strain>
    </source>
</reference>